<name>A0ABY5ZG62_9BACT</name>
<comment type="catalytic activity">
    <reaction evidence="4">
        <text>a uridine in RNA = a pseudouridine in RNA</text>
        <dbReference type="Rhea" id="RHEA:48348"/>
        <dbReference type="Rhea" id="RHEA-COMP:12068"/>
        <dbReference type="Rhea" id="RHEA-COMP:12069"/>
        <dbReference type="ChEBI" id="CHEBI:65314"/>
        <dbReference type="ChEBI" id="CHEBI:65315"/>
    </reaction>
</comment>
<feature type="domain" description="RNA-binding S4" evidence="5">
    <location>
        <begin position="21"/>
        <end position="84"/>
    </location>
</feature>
<proteinExistence type="inferred from homology"/>
<dbReference type="Proteomes" id="UP001060414">
    <property type="component" value="Chromosome"/>
</dbReference>
<gene>
    <name evidence="6" type="ORF">L9S41_10310</name>
</gene>
<dbReference type="Pfam" id="PF01479">
    <property type="entry name" value="S4"/>
    <property type="match status" value="1"/>
</dbReference>
<reference evidence="6" key="1">
    <citation type="journal article" date="2022" name="Environ. Microbiol.">
        <title>Geoalkalibacter halelectricus SAP #1 sp. nov. possessing extracellular electron transfer and mineral#reducing capabilities from a haloalkaline environment.</title>
        <authorList>
            <person name="Yadav S."/>
            <person name="Singh R."/>
            <person name="Sundharam S.S."/>
            <person name="Chaudhary S."/>
            <person name="Krishnamurthi S."/>
            <person name="Patil S.A."/>
        </authorList>
    </citation>
    <scope>NUCLEOTIDE SEQUENCE</scope>
    <source>
        <strain evidence="6">SAP-1</strain>
    </source>
</reference>
<dbReference type="InterPro" id="IPR006225">
    <property type="entry name" value="PsdUridine_synth_RluC/D"/>
</dbReference>
<keyword evidence="2 4" id="KW-0413">Isomerase</keyword>
<dbReference type="CDD" id="cd02869">
    <property type="entry name" value="PseudoU_synth_RluA_like"/>
    <property type="match status" value="1"/>
</dbReference>
<dbReference type="InterPro" id="IPR006145">
    <property type="entry name" value="PsdUridine_synth_RsuA/RluA"/>
</dbReference>
<dbReference type="Pfam" id="PF00849">
    <property type="entry name" value="PseudoU_synth_2"/>
    <property type="match status" value="1"/>
</dbReference>
<evidence type="ECO:0000313" key="6">
    <source>
        <dbReference type="EMBL" id="UWZ78091.1"/>
    </source>
</evidence>
<dbReference type="PROSITE" id="PS50889">
    <property type="entry name" value="S4"/>
    <property type="match status" value="1"/>
</dbReference>
<sequence length="317" mass="34393">MQQSRRLVTHRIGVEAQARGERLDLFLARRIAGVSRKKIKRALDDNRVSVDGRVVRRAGQVLVGGEQIVAEVEVDEAPPRHTLEIIFQDQTLLALNKPAGLAVHGGPGAGANALDLVRERLGANAAPILLHRLDQDTSGVLLFALDAAANRELARQFSAREVQKTYLALVSGDPPDSFVVDNHLQPKKRGRTLAVRSGGLAAQTFFTTLMRGEGFALVEARPRTGRTHQIRAHLAGEGFALLGDSLYGGPEFVALNGQTLAVARHLLHAWRLHIHHPLSGAALSLEAPIPQDFKVFPEVESVCRSLPPPHRACAPPE</sequence>
<evidence type="ECO:0000313" key="7">
    <source>
        <dbReference type="Proteomes" id="UP001060414"/>
    </source>
</evidence>
<dbReference type="CDD" id="cd00165">
    <property type="entry name" value="S4"/>
    <property type="match status" value="1"/>
</dbReference>
<dbReference type="PROSITE" id="PS01129">
    <property type="entry name" value="PSI_RLU"/>
    <property type="match status" value="1"/>
</dbReference>
<dbReference type="PANTHER" id="PTHR21600">
    <property type="entry name" value="MITOCHONDRIAL RNA PSEUDOURIDINE SYNTHASE"/>
    <property type="match status" value="1"/>
</dbReference>
<dbReference type="InterPro" id="IPR020103">
    <property type="entry name" value="PsdUridine_synth_cat_dom_sf"/>
</dbReference>
<evidence type="ECO:0000256" key="3">
    <source>
        <dbReference type="PROSITE-ProRule" id="PRU00182"/>
    </source>
</evidence>
<evidence type="ECO:0000256" key="4">
    <source>
        <dbReference type="RuleBase" id="RU362028"/>
    </source>
</evidence>
<keyword evidence="7" id="KW-1185">Reference proteome</keyword>
<dbReference type="EC" id="5.4.99.-" evidence="4"/>
<dbReference type="NCBIfam" id="TIGR00005">
    <property type="entry name" value="rluA_subfam"/>
    <property type="match status" value="1"/>
</dbReference>
<protein>
    <recommendedName>
        <fullName evidence="4">Pseudouridine synthase</fullName>
        <ecNumber evidence="4">5.4.99.-</ecNumber>
    </recommendedName>
</protein>
<accession>A0ABY5ZG62</accession>
<comment type="function">
    <text evidence="4">Responsible for synthesis of pseudouridine from uracil.</text>
</comment>
<dbReference type="PANTHER" id="PTHR21600:SF87">
    <property type="entry name" value="RNA PSEUDOURIDYLATE SYNTHASE DOMAIN-CONTAINING PROTEIN 1"/>
    <property type="match status" value="1"/>
</dbReference>
<dbReference type="InterPro" id="IPR002942">
    <property type="entry name" value="S4_RNA-bd"/>
</dbReference>
<dbReference type="SUPFAM" id="SSF55120">
    <property type="entry name" value="Pseudouridine synthase"/>
    <property type="match status" value="1"/>
</dbReference>
<dbReference type="RefSeq" id="WP_260746440.1">
    <property type="nucleotide sequence ID" value="NZ_CP092109.1"/>
</dbReference>
<keyword evidence="3" id="KW-0694">RNA-binding</keyword>
<dbReference type="Gene3D" id="3.10.290.10">
    <property type="entry name" value="RNA-binding S4 domain"/>
    <property type="match status" value="1"/>
</dbReference>
<dbReference type="SUPFAM" id="SSF55174">
    <property type="entry name" value="Alpha-L RNA-binding motif"/>
    <property type="match status" value="1"/>
</dbReference>
<dbReference type="InterPro" id="IPR036986">
    <property type="entry name" value="S4_RNA-bd_sf"/>
</dbReference>
<evidence type="ECO:0000256" key="1">
    <source>
        <dbReference type="ARBA" id="ARBA00010876"/>
    </source>
</evidence>
<dbReference type="InterPro" id="IPR050188">
    <property type="entry name" value="RluA_PseudoU_synthase"/>
</dbReference>
<evidence type="ECO:0000259" key="5">
    <source>
        <dbReference type="SMART" id="SM00363"/>
    </source>
</evidence>
<evidence type="ECO:0000256" key="2">
    <source>
        <dbReference type="ARBA" id="ARBA00023235"/>
    </source>
</evidence>
<dbReference type="InterPro" id="IPR006224">
    <property type="entry name" value="PsdUridine_synth_RluA-like_CS"/>
</dbReference>
<dbReference type="EMBL" id="CP092109">
    <property type="protein sequence ID" value="UWZ78091.1"/>
    <property type="molecule type" value="Genomic_DNA"/>
</dbReference>
<organism evidence="6 7">
    <name type="scientific">Geoalkalibacter halelectricus</name>
    <dbReference type="NCBI Taxonomy" id="2847045"/>
    <lineage>
        <taxon>Bacteria</taxon>
        <taxon>Pseudomonadati</taxon>
        <taxon>Thermodesulfobacteriota</taxon>
        <taxon>Desulfuromonadia</taxon>
        <taxon>Desulfuromonadales</taxon>
        <taxon>Geoalkalibacteraceae</taxon>
        <taxon>Geoalkalibacter</taxon>
    </lineage>
</organism>
<dbReference type="Gene3D" id="3.30.2350.10">
    <property type="entry name" value="Pseudouridine synthase"/>
    <property type="match status" value="1"/>
</dbReference>
<comment type="similarity">
    <text evidence="1 4">Belongs to the pseudouridine synthase RluA family.</text>
</comment>
<dbReference type="SMART" id="SM00363">
    <property type="entry name" value="S4"/>
    <property type="match status" value="1"/>
</dbReference>